<reference evidence="2" key="1">
    <citation type="journal article" date="2023" name="Mol. Plant Microbe Interact.">
        <title>Elucidating the Obligate Nature and Biological Capacity of an Invasive Fungal Corn Pathogen.</title>
        <authorList>
            <person name="MacCready J.S."/>
            <person name="Roggenkamp E.M."/>
            <person name="Gdanetz K."/>
            <person name="Chilvers M.I."/>
        </authorList>
    </citation>
    <scope>NUCLEOTIDE SEQUENCE</scope>
    <source>
        <strain evidence="2">PM02</strain>
    </source>
</reference>
<name>A0AAD9I985_9PEZI</name>
<feature type="region of interest" description="Disordered" evidence="1">
    <location>
        <begin position="197"/>
        <end position="233"/>
    </location>
</feature>
<gene>
    <name evidence="2" type="ORF">P8C59_007286</name>
</gene>
<accession>A0AAD9I985</accession>
<evidence type="ECO:0000313" key="2">
    <source>
        <dbReference type="EMBL" id="KAK2072969.1"/>
    </source>
</evidence>
<dbReference type="InterPro" id="IPR025040">
    <property type="entry name" value="DUF3984"/>
</dbReference>
<sequence>MDVAYNQFASAARRKNRSSIKLNHLSLAPLTSKLPIDDALDLADALNAPPTRVSSYVEGKSAPTTPRLLSRSPGHTMTHHVRGSSTSTALLLPKSKSTTHLSTPHSSRQAGSTTSQNSRRRNQQAKEEAAGAGALLLASGGNDTDWLLRAGALMSTEARESKGQAWLVSRASSTSLTGAARDTTAEDDMFERELARERELHSRHTSRRGSLVMVDDDVRSSPPHSHLGSRSHSRVGLRVHALAPADQRRRSLDGYFAAPYDEEVAPGPDFVNLDQNMETEVATGEEDTTVADEAHVRRLVRRGNSGLGAWFSNVLGVQLFAVDENEEESEAEGQEDADEAAEERSAGPLERQPSSGTVRQFEGVTTVAEDQIAPPKADEGGWQDAAWLMSVASKVLL</sequence>
<comment type="caution">
    <text evidence="2">The sequence shown here is derived from an EMBL/GenBank/DDBJ whole genome shotgun (WGS) entry which is preliminary data.</text>
</comment>
<feature type="region of interest" description="Disordered" evidence="1">
    <location>
        <begin position="324"/>
        <end position="382"/>
    </location>
</feature>
<dbReference type="Pfam" id="PF13136">
    <property type="entry name" value="DUF3984"/>
    <property type="match status" value="1"/>
</dbReference>
<feature type="compositionally biased region" description="Acidic residues" evidence="1">
    <location>
        <begin position="324"/>
        <end position="341"/>
    </location>
</feature>
<proteinExistence type="predicted"/>
<organism evidence="2 3">
    <name type="scientific">Phyllachora maydis</name>
    <dbReference type="NCBI Taxonomy" id="1825666"/>
    <lineage>
        <taxon>Eukaryota</taxon>
        <taxon>Fungi</taxon>
        <taxon>Dikarya</taxon>
        <taxon>Ascomycota</taxon>
        <taxon>Pezizomycotina</taxon>
        <taxon>Sordariomycetes</taxon>
        <taxon>Sordariomycetidae</taxon>
        <taxon>Phyllachorales</taxon>
        <taxon>Phyllachoraceae</taxon>
        <taxon>Phyllachora</taxon>
    </lineage>
</organism>
<evidence type="ECO:0000313" key="3">
    <source>
        <dbReference type="Proteomes" id="UP001217918"/>
    </source>
</evidence>
<dbReference type="EMBL" id="JAQQPM010000006">
    <property type="protein sequence ID" value="KAK2072969.1"/>
    <property type="molecule type" value="Genomic_DNA"/>
</dbReference>
<dbReference type="Proteomes" id="UP001217918">
    <property type="component" value="Unassembled WGS sequence"/>
</dbReference>
<protein>
    <submittedName>
        <fullName evidence="2">Uncharacterized protein</fullName>
    </submittedName>
</protein>
<feature type="compositionally biased region" description="Polar residues" evidence="1">
    <location>
        <begin position="83"/>
        <end position="117"/>
    </location>
</feature>
<keyword evidence="3" id="KW-1185">Reference proteome</keyword>
<dbReference type="AlphaFoldDB" id="A0AAD9I985"/>
<feature type="region of interest" description="Disordered" evidence="1">
    <location>
        <begin position="52"/>
        <end position="129"/>
    </location>
</feature>
<evidence type="ECO:0000256" key="1">
    <source>
        <dbReference type="SAM" id="MobiDB-lite"/>
    </source>
</evidence>